<dbReference type="InterPro" id="IPR025857">
    <property type="entry name" value="MacB_PCD"/>
</dbReference>
<evidence type="ECO:0000256" key="5">
    <source>
        <dbReference type="ARBA" id="ARBA00023136"/>
    </source>
</evidence>
<protein>
    <recommendedName>
        <fullName evidence="12">FtsX-like permease family protein</fullName>
    </recommendedName>
</protein>
<evidence type="ECO:0000256" key="3">
    <source>
        <dbReference type="ARBA" id="ARBA00022692"/>
    </source>
</evidence>
<comment type="subcellular location">
    <subcellularLocation>
        <location evidence="1">Cell membrane</location>
        <topology evidence="1">Multi-pass membrane protein</topology>
    </subcellularLocation>
</comment>
<dbReference type="Proteomes" id="UP001500506">
    <property type="component" value="Unassembled WGS sequence"/>
</dbReference>
<keyword evidence="11" id="KW-1185">Reference proteome</keyword>
<gene>
    <name evidence="10" type="ORF">GCM10009747_26150</name>
</gene>
<feature type="domain" description="ABC3 transporter permease C-terminal" evidence="8">
    <location>
        <begin position="906"/>
        <end position="1020"/>
    </location>
</feature>
<proteinExistence type="inferred from homology"/>
<feature type="transmembrane region" description="Helical" evidence="7">
    <location>
        <begin position="995"/>
        <end position="1017"/>
    </location>
</feature>
<evidence type="ECO:0000256" key="6">
    <source>
        <dbReference type="ARBA" id="ARBA00038076"/>
    </source>
</evidence>
<evidence type="ECO:0000256" key="4">
    <source>
        <dbReference type="ARBA" id="ARBA00022989"/>
    </source>
</evidence>
<evidence type="ECO:0000256" key="2">
    <source>
        <dbReference type="ARBA" id="ARBA00022475"/>
    </source>
</evidence>
<feature type="transmembrane region" description="Helical" evidence="7">
    <location>
        <begin position="509"/>
        <end position="532"/>
    </location>
</feature>
<feature type="transmembrane region" description="Helical" evidence="7">
    <location>
        <begin position="467"/>
        <end position="497"/>
    </location>
</feature>
<keyword evidence="4 7" id="KW-1133">Transmembrane helix</keyword>
<accession>A0ABN2KU40</accession>
<feature type="transmembrane region" description="Helical" evidence="7">
    <location>
        <begin position="423"/>
        <end position="446"/>
    </location>
</feature>
<feature type="transmembrane region" description="Helical" evidence="7">
    <location>
        <begin position="906"/>
        <end position="925"/>
    </location>
</feature>
<evidence type="ECO:0000256" key="1">
    <source>
        <dbReference type="ARBA" id="ARBA00004651"/>
    </source>
</evidence>
<comment type="caution">
    <text evidence="10">The sequence shown here is derived from an EMBL/GenBank/DDBJ whole genome shotgun (WGS) entry which is preliminary data.</text>
</comment>
<dbReference type="EMBL" id="BAAANH010000005">
    <property type="protein sequence ID" value="GAA1764918.1"/>
    <property type="molecule type" value="Genomic_DNA"/>
</dbReference>
<dbReference type="InterPro" id="IPR050250">
    <property type="entry name" value="Macrolide_Exporter_MacB"/>
</dbReference>
<feature type="transmembrane region" description="Helical" evidence="7">
    <location>
        <begin position="652"/>
        <end position="674"/>
    </location>
</feature>
<evidence type="ECO:0000259" key="9">
    <source>
        <dbReference type="Pfam" id="PF12704"/>
    </source>
</evidence>
<feature type="transmembrane region" description="Helical" evidence="7">
    <location>
        <begin position="599"/>
        <end position="619"/>
    </location>
</feature>
<dbReference type="RefSeq" id="WP_232498730.1">
    <property type="nucleotide sequence ID" value="NZ_BAAANH010000005.1"/>
</dbReference>
<evidence type="ECO:0000256" key="7">
    <source>
        <dbReference type="SAM" id="Phobius"/>
    </source>
</evidence>
<feature type="transmembrane region" description="Helical" evidence="7">
    <location>
        <begin position="20"/>
        <end position="38"/>
    </location>
</feature>
<keyword evidence="3 7" id="KW-0812">Transmembrane</keyword>
<dbReference type="InterPro" id="IPR003838">
    <property type="entry name" value="ABC3_permease_C"/>
</dbReference>
<feature type="transmembrane region" description="Helical" evidence="7">
    <location>
        <begin position="952"/>
        <end position="975"/>
    </location>
</feature>
<feature type="domain" description="ABC3 transporter permease C-terminal" evidence="8">
    <location>
        <begin position="433"/>
        <end position="537"/>
    </location>
</feature>
<dbReference type="Pfam" id="PF12704">
    <property type="entry name" value="MacB_PCD"/>
    <property type="match status" value="1"/>
</dbReference>
<dbReference type="PANTHER" id="PTHR30572">
    <property type="entry name" value="MEMBRANE COMPONENT OF TRANSPORTER-RELATED"/>
    <property type="match status" value="1"/>
</dbReference>
<evidence type="ECO:0000259" key="8">
    <source>
        <dbReference type="Pfam" id="PF02687"/>
    </source>
</evidence>
<feature type="domain" description="MacB-like periplasmic core" evidence="9">
    <location>
        <begin position="659"/>
        <end position="840"/>
    </location>
</feature>
<evidence type="ECO:0008006" key="12">
    <source>
        <dbReference type="Google" id="ProtNLM"/>
    </source>
</evidence>
<organism evidence="10 11">
    <name type="scientific">Agromyces humatus</name>
    <dbReference type="NCBI Taxonomy" id="279573"/>
    <lineage>
        <taxon>Bacteria</taxon>
        <taxon>Bacillati</taxon>
        <taxon>Actinomycetota</taxon>
        <taxon>Actinomycetes</taxon>
        <taxon>Micrococcales</taxon>
        <taxon>Microbacteriaceae</taxon>
        <taxon>Agromyces</taxon>
    </lineage>
</organism>
<feature type="transmembrane region" description="Helical" evidence="7">
    <location>
        <begin position="559"/>
        <end position="579"/>
    </location>
</feature>
<evidence type="ECO:0000313" key="10">
    <source>
        <dbReference type="EMBL" id="GAA1764918.1"/>
    </source>
</evidence>
<comment type="similarity">
    <text evidence="6">Belongs to the ABC-4 integral membrane protein family.</text>
</comment>
<evidence type="ECO:0000313" key="11">
    <source>
        <dbReference type="Proteomes" id="UP001500506"/>
    </source>
</evidence>
<name>A0ABN2KU40_9MICO</name>
<dbReference type="PANTHER" id="PTHR30572:SF4">
    <property type="entry name" value="ABC TRANSPORTER PERMEASE YTRF"/>
    <property type="match status" value="1"/>
</dbReference>
<reference evidence="10 11" key="1">
    <citation type="journal article" date="2019" name="Int. J. Syst. Evol. Microbiol.">
        <title>The Global Catalogue of Microorganisms (GCM) 10K type strain sequencing project: providing services to taxonomists for standard genome sequencing and annotation.</title>
        <authorList>
            <consortium name="The Broad Institute Genomics Platform"/>
            <consortium name="The Broad Institute Genome Sequencing Center for Infectious Disease"/>
            <person name="Wu L."/>
            <person name="Ma J."/>
        </authorList>
    </citation>
    <scope>NUCLEOTIDE SEQUENCE [LARGE SCALE GENOMIC DNA]</scope>
    <source>
        <strain evidence="10 11">JCM 14319</strain>
    </source>
</reference>
<sequence length="1029" mass="107679">MLTRYVVTDLWRNPRRTLSALIGVSLGIGLFCGVLFFVDGLSASMTQRAVQPLALDMQRIVTEKAADSITLTQQIDGTGILRSGERTWVDLTVRNDGTVQSNDVTIRSVPAEGLNFVVASAALDGRPITGFPDNPLASGPGKAGFNLGTLAPGAIHSIRYAVESATETQLDDSSVASTYSSRESVLPVAANRPPSAGLSDLAVRIAELPGVAHASELSLADLGSDTLTTASSTAFGPTRIFGFDEAYAGNDETISIVAGALSADGAVVSAEAADALAVAPGDSVTVALPDGSELELEVTGVADLSRSRSLFSSRRGGDLETFIYSRNSVIVSPALFAERVFPAYERAIAQEGAGRFKNPPLQEIDITVDRELLDADPATAVGETRAIAGEVMGVAAPSPDHLLDNITNTLDVATGDAGTAKSLFVFLGVPGGILAAILAAYSGSVLAHAQRREQATLRIRGASRRHLLGMLAVRTVLLTSVGAVVGLITGYIAAGVILGQDSLARASNASLITSAWVGTLGGFLATGLALYLTGRRSIDQEINDDRARLRERAPLWRRLRLDLVAVAVLVLGTVIALRMNAFSGASGSVYFGRSVQLNLALLLLPLAVWLAGSLVVARFTGGALTRLRPPSSSVFGRPAPGLVRRSVGRRPWAISTGAIVVSLIVGLAVSLAAFTASYDAAKAADARYANGSDIRITPRPTSSRTYAAADADVFRSAHLSEVTPVVYGVSNVILRSARTSDPANLVALDPGGFATVAPLDEAVSSSLPILETDPNAILVSVEMADYLHAEVGDPLFVLLVRSTSEQVEVQMTIAALFERVPGFPDGADAVMNLGRHTELVPSKDPDFFLASTGPDEAALDRAVDELRAGPGSADTLQIDTRETTLDRDQSSLAALNISGLVALDSAFALAMATVTMVVFVFGILLQRRREYVTLRAQGLGHSTVRSLISAEAALTALAGTLGGILVGGVMGYYFVMVLRPLFVLTPAYILPFGDLVPIILLVLGATLVSSIVASRLVNSLKPTELLRDE</sequence>
<dbReference type="Pfam" id="PF02687">
    <property type="entry name" value="FtsX"/>
    <property type="match status" value="2"/>
</dbReference>
<keyword evidence="5 7" id="KW-0472">Membrane</keyword>
<keyword evidence="2" id="KW-1003">Cell membrane</keyword>